<proteinExistence type="predicted"/>
<dbReference type="AlphaFoldDB" id="A0A1A9ZJK6"/>
<evidence type="ECO:0000313" key="1">
    <source>
        <dbReference type="EnsemblMetazoa" id="GPAI016872-PA"/>
    </source>
</evidence>
<reference evidence="1" key="2">
    <citation type="submission" date="2020-05" db="UniProtKB">
        <authorList>
            <consortium name="EnsemblMetazoa"/>
        </authorList>
    </citation>
    <scope>IDENTIFICATION</scope>
    <source>
        <strain evidence="1">IAEA</strain>
    </source>
</reference>
<keyword evidence="2" id="KW-1185">Reference proteome</keyword>
<name>A0A1A9ZJK6_GLOPL</name>
<organism evidence="1 2">
    <name type="scientific">Glossina pallidipes</name>
    <name type="common">Tsetse fly</name>
    <dbReference type="NCBI Taxonomy" id="7398"/>
    <lineage>
        <taxon>Eukaryota</taxon>
        <taxon>Metazoa</taxon>
        <taxon>Ecdysozoa</taxon>
        <taxon>Arthropoda</taxon>
        <taxon>Hexapoda</taxon>
        <taxon>Insecta</taxon>
        <taxon>Pterygota</taxon>
        <taxon>Neoptera</taxon>
        <taxon>Endopterygota</taxon>
        <taxon>Diptera</taxon>
        <taxon>Brachycera</taxon>
        <taxon>Muscomorpha</taxon>
        <taxon>Hippoboscoidea</taxon>
        <taxon>Glossinidae</taxon>
        <taxon>Glossina</taxon>
    </lineage>
</organism>
<reference evidence="2" key="1">
    <citation type="submission" date="2014-03" db="EMBL/GenBank/DDBJ databases">
        <authorList>
            <person name="Aksoy S."/>
            <person name="Warren W."/>
            <person name="Wilson R.K."/>
        </authorList>
    </citation>
    <scope>NUCLEOTIDE SEQUENCE [LARGE SCALE GENOMIC DNA]</scope>
    <source>
        <strain evidence="2">IAEA</strain>
    </source>
</reference>
<evidence type="ECO:0000313" key="2">
    <source>
        <dbReference type="Proteomes" id="UP000092445"/>
    </source>
</evidence>
<protein>
    <submittedName>
        <fullName evidence="1">Uncharacterized protein</fullName>
    </submittedName>
</protein>
<accession>A0A1A9ZJK6</accession>
<dbReference type="EnsemblMetazoa" id="GPAI016872-RA">
    <property type="protein sequence ID" value="GPAI016872-PA"/>
    <property type="gene ID" value="GPAI016872"/>
</dbReference>
<dbReference type="VEuPathDB" id="VectorBase:GPAI016872"/>
<dbReference type="Proteomes" id="UP000092445">
    <property type="component" value="Unassembled WGS sequence"/>
</dbReference>
<sequence>MEVKDELKAERQIIAKNYAHVLQNKFRLSDNGIGSTGKCPKLAERFHTLLSTYAFMYFWGGLRSKSVQPSSNVGQNDVQVTEQNYEYSATPFFGNGEDTILEYHEHSITMHNVDDINKRLYAWA</sequence>